<dbReference type="InterPro" id="IPR038063">
    <property type="entry name" value="Transpep_catalytic_dom"/>
</dbReference>
<keyword evidence="6 7" id="KW-0961">Cell wall biogenesis/degradation</keyword>
<evidence type="ECO:0000256" key="4">
    <source>
        <dbReference type="ARBA" id="ARBA00022960"/>
    </source>
</evidence>
<evidence type="ECO:0000313" key="9">
    <source>
        <dbReference type="EMBL" id="AUR51816.1"/>
    </source>
</evidence>
<name>A0A2I7N5S4_9NEIS</name>
<keyword evidence="10" id="KW-1185">Reference proteome</keyword>
<comment type="pathway">
    <text evidence="1 7">Cell wall biogenesis; peptidoglycan biosynthesis.</text>
</comment>
<dbReference type="UniPathway" id="UPA00219"/>
<dbReference type="SUPFAM" id="SSF141523">
    <property type="entry name" value="L,D-transpeptidase catalytic domain-like"/>
    <property type="match status" value="1"/>
</dbReference>
<evidence type="ECO:0000256" key="1">
    <source>
        <dbReference type="ARBA" id="ARBA00004752"/>
    </source>
</evidence>
<gene>
    <name evidence="9" type="ORF">CUN60_05735</name>
</gene>
<evidence type="ECO:0000259" key="8">
    <source>
        <dbReference type="PROSITE" id="PS52029"/>
    </source>
</evidence>
<proteinExistence type="inferred from homology"/>
<evidence type="ECO:0000256" key="3">
    <source>
        <dbReference type="ARBA" id="ARBA00022679"/>
    </source>
</evidence>
<accession>A0A2I7N5S4</accession>
<dbReference type="PANTHER" id="PTHR38589:SF1">
    <property type="entry name" value="BLR0621 PROTEIN"/>
    <property type="match status" value="1"/>
</dbReference>
<organism evidence="9 10">
    <name type="scientific">Aquella oligotrophica</name>
    <dbReference type="NCBI Taxonomy" id="2067065"/>
    <lineage>
        <taxon>Bacteria</taxon>
        <taxon>Pseudomonadati</taxon>
        <taxon>Pseudomonadota</taxon>
        <taxon>Betaproteobacteria</taxon>
        <taxon>Neisseriales</taxon>
        <taxon>Neisseriaceae</taxon>
        <taxon>Aquella</taxon>
    </lineage>
</organism>
<evidence type="ECO:0000256" key="7">
    <source>
        <dbReference type="PROSITE-ProRule" id="PRU01373"/>
    </source>
</evidence>
<dbReference type="GO" id="GO:0004180">
    <property type="term" value="F:carboxypeptidase activity"/>
    <property type="evidence" value="ECO:0007669"/>
    <property type="project" value="UniProtKB-ARBA"/>
</dbReference>
<feature type="domain" description="L,D-TPase catalytic" evidence="8">
    <location>
        <begin position="24"/>
        <end position="197"/>
    </location>
</feature>
<keyword evidence="5 7" id="KW-0573">Peptidoglycan synthesis</keyword>
<feature type="active site" description="Proton donor/acceptor" evidence="7">
    <location>
        <position position="159"/>
    </location>
</feature>
<evidence type="ECO:0000256" key="5">
    <source>
        <dbReference type="ARBA" id="ARBA00022984"/>
    </source>
</evidence>
<protein>
    <recommendedName>
        <fullName evidence="8">L,D-TPase catalytic domain-containing protein</fullName>
    </recommendedName>
</protein>
<dbReference type="GO" id="GO:0016740">
    <property type="term" value="F:transferase activity"/>
    <property type="evidence" value="ECO:0007669"/>
    <property type="project" value="UniProtKB-KW"/>
</dbReference>
<dbReference type="InterPro" id="IPR005490">
    <property type="entry name" value="LD_TPept_cat_dom"/>
</dbReference>
<dbReference type="PROSITE" id="PS52029">
    <property type="entry name" value="LD_TPASE"/>
    <property type="match status" value="1"/>
</dbReference>
<dbReference type="GO" id="GO:0009252">
    <property type="term" value="P:peptidoglycan biosynthetic process"/>
    <property type="evidence" value="ECO:0007669"/>
    <property type="project" value="UniProtKB-UniPathway"/>
</dbReference>
<dbReference type="Pfam" id="PF03734">
    <property type="entry name" value="YkuD"/>
    <property type="match status" value="1"/>
</dbReference>
<dbReference type="Proteomes" id="UP000236655">
    <property type="component" value="Chromosome"/>
</dbReference>
<dbReference type="GO" id="GO:0071555">
    <property type="term" value="P:cell wall organization"/>
    <property type="evidence" value="ECO:0007669"/>
    <property type="project" value="UniProtKB-UniRule"/>
</dbReference>
<dbReference type="GO" id="GO:0008360">
    <property type="term" value="P:regulation of cell shape"/>
    <property type="evidence" value="ECO:0007669"/>
    <property type="project" value="UniProtKB-UniRule"/>
</dbReference>
<comment type="similarity">
    <text evidence="2">Belongs to the YkuD family.</text>
</comment>
<evidence type="ECO:0000256" key="2">
    <source>
        <dbReference type="ARBA" id="ARBA00005992"/>
    </source>
</evidence>
<dbReference type="AlphaFoldDB" id="A0A2I7N5S4"/>
<dbReference type="CDD" id="cd16913">
    <property type="entry name" value="YkuD_like"/>
    <property type="match status" value="1"/>
</dbReference>
<keyword evidence="3" id="KW-0808">Transferase</keyword>
<feature type="active site" description="Nucleophile" evidence="7">
    <location>
        <position position="171"/>
    </location>
</feature>
<dbReference type="EMBL" id="CP024847">
    <property type="protein sequence ID" value="AUR51816.1"/>
    <property type="molecule type" value="Genomic_DNA"/>
</dbReference>
<evidence type="ECO:0000256" key="6">
    <source>
        <dbReference type="ARBA" id="ARBA00023316"/>
    </source>
</evidence>
<evidence type="ECO:0000313" key="10">
    <source>
        <dbReference type="Proteomes" id="UP000236655"/>
    </source>
</evidence>
<dbReference type="PANTHER" id="PTHR38589">
    <property type="entry name" value="BLR0621 PROTEIN"/>
    <property type="match status" value="1"/>
</dbReference>
<dbReference type="KEGG" id="nba:CUN60_05735"/>
<dbReference type="OrthoDB" id="9804204at2"/>
<dbReference type="RefSeq" id="WP_102951113.1">
    <property type="nucleotide sequence ID" value="NZ_CP024847.1"/>
</dbReference>
<reference evidence="10" key="1">
    <citation type="submission" date="2017-11" db="EMBL/GenBank/DDBJ databases">
        <authorList>
            <person name="Chan K.G."/>
            <person name="Lee L.S."/>
        </authorList>
    </citation>
    <scope>NUCLEOTIDE SEQUENCE [LARGE SCALE GENOMIC DNA]</scope>
    <source>
        <strain evidence="10">DSM 100970</strain>
    </source>
</reference>
<sequence length="198" mass="21980">MIFDERLFGELTKLNIFQLVVVNISPDIPVASVNLFSYNEGKWTSPLIDLPAVVGKNGATGNKQEGDNKTPLGLYKISLIFGTLLDSKINKMPFRRISSEDKYIDDSEHPDYNCWISGGTSARSYEIMLRPDGLYALGAIIDYNTNPVIPGKGSAIFLHIWRGQRTGTEGCIAMSLTNLKLLLESLKFSRNPHILITS</sequence>
<keyword evidence="4 7" id="KW-0133">Cell shape</keyword>